<feature type="domain" description="YARHG" evidence="2">
    <location>
        <begin position="540"/>
        <end position="620"/>
    </location>
</feature>
<proteinExistence type="predicted"/>
<keyword evidence="1" id="KW-0812">Transmembrane</keyword>
<name>A0A1H8E5V3_9SPHI</name>
<dbReference type="InterPro" id="IPR025582">
    <property type="entry name" value="YARHG_dom"/>
</dbReference>
<dbReference type="Pfam" id="PF13308">
    <property type="entry name" value="YARHG"/>
    <property type="match status" value="1"/>
</dbReference>
<dbReference type="OrthoDB" id="700862at2"/>
<evidence type="ECO:0000259" key="2">
    <source>
        <dbReference type="SMART" id="SM01324"/>
    </source>
</evidence>
<dbReference type="InterPro" id="IPR038434">
    <property type="entry name" value="YARHG_sf"/>
</dbReference>
<gene>
    <name evidence="3" type="ORF">SAMN05192574_102583</name>
</gene>
<reference evidence="4" key="1">
    <citation type="submission" date="2016-10" db="EMBL/GenBank/DDBJ databases">
        <authorList>
            <person name="Varghese N."/>
            <person name="Submissions S."/>
        </authorList>
    </citation>
    <scope>NUCLEOTIDE SEQUENCE [LARGE SCALE GENOMIC DNA]</scope>
    <source>
        <strain evidence="4">Gh-48</strain>
    </source>
</reference>
<dbReference type="InterPro" id="IPR032774">
    <property type="entry name" value="WG_beta_rep"/>
</dbReference>
<evidence type="ECO:0000313" key="3">
    <source>
        <dbReference type="EMBL" id="SEN14504.1"/>
    </source>
</evidence>
<organism evidence="3 4">
    <name type="scientific">Mucilaginibacter gossypiicola</name>
    <dbReference type="NCBI Taxonomy" id="551995"/>
    <lineage>
        <taxon>Bacteria</taxon>
        <taxon>Pseudomonadati</taxon>
        <taxon>Bacteroidota</taxon>
        <taxon>Sphingobacteriia</taxon>
        <taxon>Sphingobacteriales</taxon>
        <taxon>Sphingobacteriaceae</taxon>
        <taxon>Mucilaginibacter</taxon>
    </lineage>
</organism>
<keyword evidence="1" id="KW-1133">Transmembrane helix</keyword>
<dbReference type="Proteomes" id="UP000198942">
    <property type="component" value="Unassembled WGS sequence"/>
</dbReference>
<feature type="transmembrane region" description="Helical" evidence="1">
    <location>
        <begin position="6"/>
        <end position="24"/>
    </location>
</feature>
<keyword evidence="1" id="KW-0472">Membrane</keyword>
<dbReference type="EMBL" id="FOCL01000002">
    <property type="protein sequence ID" value="SEN14504.1"/>
    <property type="molecule type" value="Genomic_DNA"/>
</dbReference>
<keyword evidence="4" id="KW-1185">Reference proteome</keyword>
<dbReference type="Pfam" id="PF14903">
    <property type="entry name" value="WG_beta_rep"/>
    <property type="match status" value="1"/>
</dbReference>
<sequence>MKTKPILVIAVAVVILAVGGYFLFKGKPRLSTSSNEISNFLKAFKAQVIKGNRDSLMSYFADKQTSEPINKLITTLINKQQKSDEEDVSFNIELNVEQAEITQINPQLATAVVPVTFSEQHLDTRHSGITFTIQKNEQNKLSIYQADARNFMNDYIAYRNTAWAKKYTDKEIYSPETLKAFLDAGNLFAKYDSVIWFTHLKKQTYFYVVKGKWDYYNLMKDTAKTYKMGLIGPDYKEVIPAEYDLIHNISGTFPDLIEVEKDRKRGFYDLSGKVVIPVEYDQIFPVNDTENLAALRKGDEYFWLKNDYSVSEKAEIKISELFSKLKQPNSFTLTKSPAGDITEFNSREQHGSIYLPPSYLVDLGLIRKVHEFKNPLRKHVDFVATSSQYMVKAKALPVKVSAENNSWLQTAYYSIRDYFIGGRAEFYDTNNIILIDDKSNKIYSYEINTDINTEEGGNEISGSCNEYNINAISDSLLEVKVTTTANIELYNHTFIDELPVFHFLKLGNGKVKEAIKTKRVFAFTKYQKMDDHFINGCYVYGKVVDEKYKTSGGGPISSETLRYMKNEIYADYNYKFKDKRWTDVFTQQFYDQYKPENASVQDSLTEIDKYNIQWIDQKLKGLPVIAPKVLAAK</sequence>
<protein>
    <submittedName>
        <fullName evidence="3">WG containing repeat-containing protein</fullName>
    </submittedName>
</protein>
<evidence type="ECO:0000313" key="4">
    <source>
        <dbReference type="Proteomes" id="UP000198942"/>
    </source>
</evidence>
<dbReference type="STRING" id="551995.SAMN05192574_102583"/>
<dbReference type="RefSeq" id="WP_091209889.1">
    <property type="nucleotide sequence ID" value="NZ_FOCL01000002.1"/>
</dbReference>
<dbReference type="SMART" id="SM01324">
    <property type="entry name" value="YARHG"/>
    <property type="match status" value="1"/>
</dbReference>
<dbReference type="Gene3D" id="1.20.58.1690">
    <property type="match status" value="1"/>
</dbReference>
<accession>A0A1H8E5V3</accession>
<dbReference type="AlphaFoldDB" id="A0A1H8E5V3"/>
<evidence type="ECO:0000256" key="1">
    <source>
        <dbReference type="SAM" id="Phobius"/>
    </source>
</evidence>